<dbReference type="Proteomes" id="UP000179243">
    <property type="component" value="Unassembled WGS sequence"/>
</dbReference>
<keyword evidence="3 5" id="KW-1133">Transmembrane helix</keyword>
<comment type="subcellular location">
    <subcellularLocation>
        <location evidence="1">Membrane</location>
        <topology evidence="1">Multi-pass membrane protein</topology>
    </subcellularLocation>
</comment>
<feature type="domain" description="Sodium/calcium exchanger membrane region" evidence="6">
    <location>
        <begin position="167"/>
        <end position="307"/>
    </location>
</feature>
<dbReference type="EMBL" id="MFYX01000033">
    <property type="protein sequence ID" value="OGK06309.1"/>
    <property type="molecule type" value="Genomic_DNA"/>
</dbReference>
<dbReference type="InterPro" id="IPR004837">
    <property type="entry name" value="NaCa_Exmemb"/>
</dbReference>
<evidence type="ECO:0000256" key="2">
    <source>
        <dbReference type="ARBA" id="ARBA00022692"/>
    </source>
</evidence>
<dbReference type="GO" id="GO:0005262">
    <property type="term" value="F:calcium channel activity"/>
    <property type="evidence" value="ECO:0007669"/>
    <property type="project" value="TreeGrafter"/>
</dbReference>
<dbReference type="PANTHER" id="PTHR10846:SF8">
    <property type="entry name" value="INNER MEMBRANE PROTEIN YRBG"/>
    <property type="match status" value="1"/>
</dbReference>
<dbReference type="InterPro" id="IPR044880">
    <property type="entry name" value="NCX_ion-bd_dom_sf"/>
</dbReference>
<evidence type="ECO:0000256" key="5">
    <source>
        <dbReference type="SAM" id="Phobius"/>
    </source>
</evidence>
<accession>A0A1F7FHX4</accession>
<keyword evidence="2 5" id="KW-0812">Transmembrane</keyword>
<dbReference type="GO" id="GO:0005886">
    <property type="term" value="C:plasma membrane"/>
    <property type="evidence" value="ECO:0007669"/>
    <property type="project" value="TreeGrafter"/>
</dbReference>
<feature type="transmembrane region" description="Helical" evidence="5">
    <location>
        <begin position="231"/>
        <end position="253"/>
    </location>
</feature>
<evidence type="ECO:0000313" key="8">
    <source>
        <dbReference type="Proteomes" id="UP000179243"/>
    </source>
</evidence>
<feature type="transmembrane region" description="Helical" evidence="5">
    <location>
        <begin position="290"/>
        <end position="308"/>
    </location>
</feature>
<feature type="transmembrane region" description="Helical" evidence="5">
    <location>
        <begin position="201"/>
        <end position="224"/>
    </location>
</feature>
<keyword evidence="4 5" id="KW-0472">Membrane</keyword>
<feature type="transmembrane region" description="Helical" evidence="5">
    <location>
        <begin position="127"/>
        <end position="145"/>
    </location>
</feature>
<reference evidence="7 8" key="1">
    <citation type="journal article" date="2016" name="Nat. Commun.">
        <title>Thousands of microbial genomes shed light on interconnected biogeochemical processes in an aquifer system.</title>
        <authorList>
            <person name="Anantharaman K."/>
            <person name="Brown C.T."/>
            <person name="Hug L.A."/>
            <person name="Sharon I."/>
            <person name="Castelle C.J."/>
            <person name="Probst A.J."/>
            <person name="Thomas B.C."/>
            <person name="Singh A."/>
            <person name="Wilkins M.J."/>
            <person name="Karaoz U."/>
            <person name="Brodie E.L."/>
            <person name="Williams K.H."/>
            <person name="Hubbard S.S."/>
            <person name="Banfield J.F."/>
        </authorList>
    </citation>
    <scope>NUCLEOTIDE SEQUENCE [LARGE SCALE GENOMIC DNA]</scope>
</reference>
<feature type="domain" description="Sodium/calcium exchanger membrane region" evidence="6">
    <location>
        <begin position="7"/>
        <end position="144"/>
    </location>
</feature>
<gene>
    <name evidence="7" type="ORF">A2519_08530</name>
</gene>
<dbReference type="GO" id="GO:0008273">
    <property type="term" value="F:calcium, potassium:sodium antiporter activity"/>
    <property type="evidence" value="ECO:0007669"/>
    <property type="project" value="TreeGrafter"/>
</dbReference>
<evidence type="ECO:0000256" key="4">
    <source>
        <dbReference type="ARBA" id="ARBA00023136"/>
    </source>
</evidence>
<dbReference type="InterPro" id="IPR004481">
    <property type="entry name" value="K/Na/Ca-exchanger"/>
</dbReference>
<comment type="caution">
    <text evidence="7">The sequence shown here is derived from an EMBL/GenBank/DDBJ whole genome shotgun (WGS) entry which is preliminary data.</text>
</comment>
<protein>
    <recommendedName>
        <fullName evidence="6">Sodium/calcium exchanger membrane region domain-containing protein</fullName>
    </recommendedName>
</protein>
<dbReference type="PANTHER" id="PTHR10846">
    <property type="entry name" value="SODIUM/POTASSIUM/CALCIUM EXCHANGER"/>
    <property type="match status" value="1"/>
</dbReference>
<evidence type="ECO:0000259" key="6">
    <source>
        <dbReference type="Pfam" id="PF01699"/>
    </source>
</evidence>
<evidence type="ECO:0000313" key="7">
    <source>
        <dbReference type="EMBL" id="OGK06309.1"/>
    </source>
</evidence>
<feature type="transmembrane region" description="Helical" evidence="5">
    <location>
        <begin position="166"/>
        <end position="189"/>
    </location>
</feature>
<evidence type="ECO:0000256" key="3">
    <source>
        <dbReference type="ARBA" id="ARBA00022989"/>
    </source>
</evidence>
<feature type="transmembrane region" description="Helical" evidence="5">
    <location>
        <begin position="6"/>
        <end position="23"/>
    </location>
</feature>
<sequence length="311" mass="32930">MVFPSFQFIIGLAILYFGADFFLKGAVRSARLFGVSPFIIGMTVVGFGTSAPELSVNLAAAFNGSFGLAMGNVVGSNIANIGLILGCAALIRPLPVERKILRLEVPVMIGVTLLLWFLAQSSVISRFNGLLFLAIFIGFFIYLYVSSKKTKDPDNTSDTNVSPLVIILQLAVGLGGLVFGAECMVRAAVTVASLLGISEQVIGVTVVAFGTSLPELASATVAAFRKEADIAVGTVVGSNIFNILLVLGATSIVHELPVTGSMLSFDMPIMALFALALFVIILWRNRISRIAGILLCAGYAAFVLRQVMQTQ</sequence>
<proteinExistence type="predicted"/>
<name>A0A1F7FHX4_UNCRA</name>
<dbReference type="NCBIfam" id="TIGR00367">
    <property type="entry name" value="calcium/sodium antiporter"/>
    <property type="match status" value="1"/>
</dbReference>
<organism evidence="7 8">
    <name type="scientific">Candidatus Raymondbacteria bacterium RIFOXYD12_FULL_49_13</name>
    <dbReference type="NCBI Taxonomy" id="1817890"/>
    <lineage>
        <taxon>Bacteria</taxon>
        <taxon>Raymondiibacteriota</taxon>
    </lineage>
</organism>
<feature type="transmembrane region" description="Helical" evidence="5">
    <location>
        <begin position="69"/>
        <end position="91"/>
    </location>
</feature>
<dbReference type="Gene3D" id="1.20.1420.30">
    <property type="entry name" value="NCX, central ion-binding region"/>
    <property type="match status" value="1"/>
</dbReference>
<feature type="transmembrane region" description="Helical" evidence="5">
    <location>
        <begin position="103"/>
        <end position="121"/>
    </location>
</feature>
<dbReference type="GO" id="GO:0006874">
    <property type="term" value="P:intracellular calcium ion homeostasis"/>
    <property type="evidence" value="ECO:0007669"/>
    <property type="project" value="TreeGrafter"/>
</dbReference>
<feature type="transmembrane region" description="Helical" evidence="5">
    <location>
        <begin position="265"/>
        <end position="283"/>
    </location>
</feature>
<dbReference type="Pfam" id="PF01699">
    <property type="entry name" value="Na_Ca_ex"/>
    <property type="match status" value="2"/>
</dbReference>
<feature type="transmembrane region" description="Helical" evidence="5">
    <location>
        <begin position="30"/>
        <end position="49"/>
    </location>
</feature>
<evidence type="ECO:0000256" key="1">
    <source>
        <dbReference type="ARBA" id="ARBA00004141"/>
    </source>
</evidence>
<dbReference type="AlphaFoldDB" id="A0A1F7FHX4"/>